<feature type="transmembrane region" description="Helical" evidence="2">
    <location>
        <begin position="55"/>
        <end position="75"/>
    </location>
</feature>
<feature type="region of interest" description="Disordered" evidence="1">
    <location>
        <begin position="1"/>
        <end position="20"/>
    </location>
</feature>
<keyword evidence="2" id="KW-1133">Transmembrane helix</keyword>
<proteinExistence type="predicted"/>
<comment type="caution">
    <text evidence="3">The sequence shown here is derived from an EMBL/GenBank/DDBJ whole genome shotgun (WGS) entry which is preliminary data.</text>
</comment>
<keyword evidence="2" id="KW-0472">Membrane</keyword>
<gene>
    <name evidence="3" type="ORF">ENR47_05290</name>
</gene>
<evidence type="ECO:0000256" key="1">
    <source>
        <dbReference type="SAM" id="MobiDB-lite"/>
    </source>
</evidence>
<organism evidence="3">
    <name type="scientific">Oscillatoriales cyanobacterium SpSt-402</name>
    <dbReference type="NCBI Taxonomy" id="2282168"/>
    <lineage>
        <taxon>Bacteria</taxon>
        <taxon>Bacillati</taxon>
        <taxon>Cyanobacteriota</taxon>
        <taxon>Cyanophyceae</taxon>
        <taxon>Oscillatoriophycideae</taxon>
        <taxon>Oscillatoriales</taxon>
    </lineage>
</organism>
<evidence type="ECO:0000313" key="3">
    <source>
        <dbReference type="EMBL" id="HGW93683.1"/>
    </source>
</evidence>
<accession>A0A832H2J5</accession>
<dbReference type="EMBL" id="DSRD01000345">
    <property type="protein sequence ID" value="HGW93683.1"/>
    <property type="molecule type" value="Genomic_DNA"/>
</dbReference>
<name>A0A832H2J5_9CYAN</name>
<sequence length="109" mass="12155">MVAHINTLKSDSPDLNQPEPKSLIIQNQSLPPYYQPASDCLENKFHWRNIDSLRLLVQIGLTFIIVGLCIGKLTVEDRDKALYWGGIMSIVGWWMPSPGASKSSSGLDK</sequence>
<reference evidence="3" key="1">
    <citation type="journal article" date="2020" name="mSystems">
        <title>Genome- and Community-Level Interaction Insights into Carbon Utilization and Element Cycling Functions of Hydrothermarchaeota in Hydrothermal Sediment.</title>
        <authorList>
            <person name="Zhou Z."/>
            <person name="Liu Y."/>
            <person name="Xu W."/>
            <person name="Pan J."/>
            <person name="Luo Z.H."/>
            <person name="Li M."/>
        </authorList>
    </citation>
    <scope>NUCLEOTIDE SEQUENCE [LARGE SCALE GENOMIC DNA]</scope>
    <source>
        <strain evidence="3">SpSt-402</strain>
    </source>
</reference>
<protein>
    <submittedName>
        <fullName evidence="3">Uncharacterized protein</fullName>
    </submittedName>
</protein>
<dbReference type="AlphaFoldDB" id="A0A832H2J5"/>
<evidence type="ECO:0000256" key="2">
    <source>
        <dbReference type="SAM" id="Phobius"/>
    </source>
</evidence>
<keyword evidence="2" id="KW-0812">Transmembrane</keyword>